<accession>A0A1M6LE10</accession>
<name>A0A1M6LE10_9ACTN</name>
<proteinExistence type="predicted"/>
<dbReference type="RefSeq" id="WP_073380039.1">
    <property type="nucleotide sequence ID" value="NZ_FQZK01000008.1"/>
</dbReference>
<organism evidence="1 2">
    <name type="scientific">Nocardiopsis flavescens</name>
    <dbReference type="NCBI Taxonomy" id="758803"/>
    <lineage>
        <taxon>Bacteria</taxon>
        <taxon>Bacillati</taxon>
        <taxon>Actinomycetota</taxon>
        <taxon>Actinomycetes</taxon>
        <taxon>Streptosporangiales</taxon>
        <taxon>Nocardiopsidaceae</taxon>
        <taxon>Nocardiopsis</taxon>
    </lineage>
</organism>
<dbReference type="Proteomes" id="UP000184452">
    <property type="component" value="Unassembled WGS sequence"/>
</dbReference>
<dbReference type="STRING" id="758803.SAMN05421803_108180"/>
<evidence type="ECO:0000313" key="2">
    <source>
        <dbReference type="Proteomes" id="UP000184452"/>
    </source>
</evidence>
<dbReference type="AlphaFoldDB" id="A0A1M6LE10"/>
<gene>
    <name evidence="1" type="ORF">SAMN05421803_108180</name>
</gene>
<dbReference type="EMBL" id="FQZK01000008">
    <property type="protein sequence ID" value="SHJ69372.1"/>
    <property type="molecule type" value="Genomic_DNA"/>
</dbReference>
<sequence length="127" mass="12846">MPFHVPSVPGQGGAADPLDVPLVLEVVDYLPNPHAPAALAQTPERVTWYLQLGAYTHETARSAAKTMPDAVLAALLAGFGLEVPCDEARSDPVRALGPLAGAVVTAALVPSALRPRGPGGEGGPAPG</sequence>
<evidence type="ECO:0000313" key="1">
    <source>
        <dbReference type="EMBL" id="SHJ69372.1"/>
    </source>
</evidence>
<reference evidence="1 2" key="1">
    <citation type="submission" date="2016-11" db="EMBL/GenBank/DDBJ databases">
        <authorList>
            <person name="Jaros S."/>
            <person name="Januszkiewicz K."/>
            <person name="Wedrychowicz H."/>
        </authorList>
    </citation>
    <scope>NUCLEOTIDE SEQUENCE [LARGE SCALE GENOMIC DNA]</scope>
    <source>
        <strain evidence="1 2">CGMCC 4.5723</strain>
    </source>
</reference>
<protein>
    <submittedName>
        <fullName evidence="1">Uncharacterized protein</fullName>
    </submittedName>
</protein>
<keyword evidence="2" id="KW-1185">Reference proteome</keyword>